<evidence type="ECO:0000313" key="2">
    <source>
        <dbReference type="EMBL" id="EFF80380.1"/>
    </source>
</evidence>
<evidence type="ECO:0000313" key="3">
    <source>
        <dbReference type="Proteomes" id="UP000003150"/>
    </source>
</evidence>
<dbReference type="GO" id="GO:0016787">
    <property type="term" value="F:hydrolase activity"/>
    <property type="evidence" value="ECO:0007669"/>
    <property type="project" value="InterPro"/>
</dbReference>
<comment type="caution">
    <text evidence="2">The sequence shown here is derived from an EMBL/GenBank/DDBJ whole genome shotgun (WGS) entry which is preliminary data.</text>
</comment>
<dbReference type="Pfam" id="PF07722">
    <property type="entry name" value="Peptidase_C26"/>
    <property type="match status" value="1"/>
</dbReference>
<dbReference type="InterPro" id="IPR011697">
    <property type="entry name" value="Peptidase_C26"/>
</dbReference>
<name>D4TXR9_9ACTO</name>
<dbReference type="SUPFAM" id="SSF52317">
    <property type="entry name" value="Class I glutamine amidotransferase-like"/>
    <property type="match status" value="1"/>
</dbReference>
<gene>
    <name evidence="2" type="ORF">HMPREF0970_00738</name>
</gene>
<dbReference type="AlphaFoldDB" id="D4TXR9"/>
<dbReference type="Proteomes" id="UP000003150">
    <property type="component" value="Unassembled WGS sequence"/>
</dbReference>
<organism evidence="2 3">
    <name type="scientific">Schaalia odontolytica F0309</name>
    <dbReference type="NCBI Taxonomy" id="649742"/>
    <lineage>
        <taxon>Bacteria</taxon>
        <taxon>Bacillati</taxon>
        <taxon>Actinomycetota</taxon>
        <taxon>Actinomycetes</taxon>
        <taxon>Actinomycetales</taxon>
        <taxon>Actinomycetaceae</taxon>
        <taxon>Schaalia</taxon>
    </lineage>
</organism>
<dbReference type="PATRIC" id="fig|649742.3.peg.466"/>
<feature type="compositionally biased region" description="Pro residues" evidence="1">
    <location>
        <begin position="252"/>
        <end position="284"/>
    </location>
</feature>
<dbReference type="InterPro" id="IPR029062">
    <property type="entry name" value="Class_I_gatase-like"/>
</dbReference>
<protein>
    <recommendedName>
        <fullName evidence="4">Peptidase C26</fullName>
    </recommendedName>
</protein>
<dbReference type="HOGENOM" id="CLU_978732_0_0_11"/>
<evidence type="ECO:0000256" key="1">
    <source>
        <dbReference type="SAM" id="MobiDB-lite"/>
    </source>
</evidence>
<accession>D4TXR9</accession>
<evidence type="ECO:0008006" key="4">
    <source>
        <dbReference type="Google" id="ProtNLM"/>
    </source>
</evidence>
<proteinExistence type="predicted"/>
<dbReference type="RefSeq" id="WP_003795077.1">
    <property type="nucleotide sequence ID" value="NZ_GG753639.1"/>
</dbReference>
<dbReference type="EMBL" id="ACYT02000018">
    <property type="protein sequence ID" value="EFF80380.1"/>
    <property type="molecule type" value="Genomic_DNA"/>
</dbReference>
<sequence length="284" mass="30971">MNSHRPTLLISNVLPARPGDEAYNNICMRLWDRLLEAALPNWNVIREYAQEDGAEGAALRAQHADAIIIMGGEDVHPSLYGATQGYEAEGRHWYRADRGQIALVDYAVRTGTPLLGICRGMQIINGRKPVLKATETHDRAYRERDQHLQWRQAALGFNGYGGATKNDGEGEYERVHMDNDSLYKGYARSTGAHAGRTPGQAHKTPGVKPPEHMRKPGTDSGELFAVWEGRKRSLPPDWEKSSLRATLEATSAPPPPPPATGSSVPPPSPPPAPPAPPVPPPPAQ</sequence>
<reference evidence="2 3" key="1">
    <citation type="submission" date="2009-10" db="EMBL/GenBank/DDBJ databases">
        <authorList>
            <person name="Weinstock G."/>
            <person name="Sodergren E."/>
            <person name="Clifton S."/>
            <person name="Fulton L."/>
            <person name="Fulton B."/>
            <person name="Courtney L."/>
            <person name="Fronick C."/>
            <person name="Harrison M."/>
            <person name="Strong C."/>
            <person name="Farmer C."/>
            <person name="Delahaunty K."/>
            <person name="Markovic C."/>
            <person name="Hall O."/>
            <person name="Minx P."/>
            <person name="Tomlinson C."/>
            <person name="Mitreva M."/>
            <person name="Nelson J."/>
            <person name="Hou S."/>
            <person name="Wollam A."/>
            <person name="Pepin K.H."/>
            <person name="Johnson M."/>
            <person name="Bhonagiri V."/>
            <person name="Nash W.E."/>
            <person name="Warren W."/>
            <person name="Chinwalla A."/>
            <person name="Mardis E.R."/>
            <person name="Wilson R.K."/>
        </authorList>
    </citation>
    <scope>NUCLEOTIDE SEQUENCE [LARGE SCALE GENOMIC DNA]</scope>
    <source>
        <strain evidence="2 3">F0309</strain>
    </source>
</reference>
<feature type="region of interest" description="Disordered" evidence="1">
    <location>
        <begin position="189"/>
        <end position="284"/>
    </location>
</feature>
<dbReference type="Gene3D" id="3.40.50.880">
    <property type="match status" value="1"/>
</dbReference>